<sequence>MLGKSSALTATLAVASLTVMAACVVAVAEDRATDANAVTESAGESAATDPDRVRPLLGQVGLLPRPYDVPVCREPGTDEIIEVPDKGAPDDTRAIWVRRPPGPDSADRPVLYLLHGSTGTHRWLRDADVGPLLDEEMCRSGVEFVIAAPYGQEEMARDTEWGDSVDGSFKIETFVTDKAIEAVEGDNPRPRALRAIGGFSMGGYGAAALSLRHPDDYAQVVSWAGYFKVDDPSGTFGDNPDPHAPDQLLDGPRARDIRFMLIEGTEDETPLQEGVIGGEAERFAALLAERGIEHTTLFPPGGHTMDAWRPTFPDAVDFLVEGWRAPAGPEDA</sequence>
<dbReference type="GO" id="GO:0016747">
    <property type="term" value="F:acyltransferase activity, transferring groups other than amino-acyl groups"/>
    <property type="evidence" value="ECO:0007669"/>
    <property type="project" value="TreeGrafter"/>
</dbReference>
<dbReference type="PROSITE" id="PS51257">
    <property type="entry name" value="PROKAR_LIPOPROTEIN"/>
    <property type="match status" value="1"/>
</dbReference>
<feature type="chain" id="PRO_5020317618" evidence="1">
    <location>
        <begin position="22"/>
        <end position="332"/>
    </location>
</feature>
<dbReference type="AlphaFoldDB" id="A0A4R6V7H1"/>
<comment type="caution">
    <text evidence="2">The sequence shown here is derived from an EMBL/GenBank/DDBJ whole genome shotgun (WGS) entry which is preliminary data.</text>
</comment>
<dbReference type="InterPro" id="IPR050583">
    <property type="entry name" value="Mycobacterial_A85_antigen"/>
</dbReference>
<dbReference type="Gene3D" id="3.40.50.1820">
    <property type="entry name" value="alpha/beta hydrolase"/>
    <property type="match status" value="1"/>
</dbReference>
<name>A0A4R6V7H1_9ACTN</name>
<gene>
    <name evidence="2" type="ORF">EV190_101507</name>
</gene>
<keyword evidence="1" id="KW-0732">Signal</keyword>
<reference evidence="2 3" key="1">
    <citation type="submission" date="2019-03" db="EMBL/GenBank/DDBJ databases">
        <title>Genomic Encyclopedia of Type Strains, Phase IV (KMG-IV): sequencing the most valuable type-strain genomes for metagenomic binning, comparative biology and taxonomic classification.</title>
        <authorList>
            <person name="Goeker M."/>
        </authorList>
    </citation>
    <scope>NUCLEOTIDE SEQUENCE [LARGE SCALE GENOMIC DNA]</scope>
    <source>
        <strain evidence="2 3">DSM 46770</strain>
    </source>
</reference>
<dbReference type="InterPro" id="IPR029058">
    <property type="entry name" value="AB_hydrolase_fold"/>
</dbReference>
<dbReference type="GO" id="GO:0016787">
    <property type="term" value="F:hydrolase activity"/>
    <property type="evidence" value="ECO:0007669"/>
    <property type="project" value="UniProtKB-KW"/>
</dbReference>
<dbReference type="SUPFAM" id="SSF53474">
    <property type="entry name" value="alpha/beta-Hydrolases"/>
    <property type="match status" value="1"/>
</dbReference>
<evidence type="ECO:0000256" key="1">
    <source>
        <dbReference type="SAM" id="SignalP"/>
    </source>
</evidence>
<accession>A0A4R6V7H1</accession>
<dbReference type="EMBL" id="SNYN01000001">
    <property type="protein sequence ID" value="TDQ55182.1"/>
    <property type="molecule type" value="Genomic_DNA"/>
</dbReference>
<dbReference type="PANTHER" id="PTHR48098">
    <property type="entry name" value="ENTEROCHELIN ESTERASE-RELATED"/>
    <property type="match status" value="1"/>
</dbReference>
<protein>
    <submittedName>
        <fullName evidence="2">S-formylglutathione hydrolase FrmB</fullName>
    </submittedName>
</protein>
<evidence type="ECO:0000313" key="2">
    <source>
        <dbReference type="EMBL" id="TDQ55182.1"/>
    </source>
</evidence>
<keyword evidence="3" id="KW-1185">Reference proteome</keyword>
<dbReference type="Pfam" id="PF00756">
    <property type="entry name" value="Esterase"/>
    <property type="match status" value="1"/>
</dbReference>
<keyword evidence="2" id="KW-0378">Hydrolase</keyword>
<dbReference type="PANTHER" id="PTHR48098:SF1">
    <property type="entry name" value="DIACYLGLYCEROL ACYLTRANSFERASE_MYCOLYLTRANSFERASE AG85A"/>
    <property type="match status" value="1"/>
</dbReference>
<dbReference type="InterPro" id="IPR000801">
    <property type="entry name" value="Esterase-like"/>
</dbReference>
<evidence type="ECO:0000313" key="3">
    <source>
        <dbReference type="Proteomes" id="UP000295281"/>
    </source>
</evidence>
<dbReference type="Proteomes" id="UP000295281">
    <property type="component" value="Unassembled WGS sequence"/>
</dbReference>
<feature type="signal peptide" evidence="1">
    <location>
        <begin position="1"/>
        <end position="21"/>
    </location>
</feature>
<proteinExistence type="predicted"/>
<organism evidence="2 3">
    <name type="scientific">Actinorugispora endophytica</name>
    <dbReference type="NCBI Taxonomy" id="1605990"/>
    <lineage>
        <taxon>Bacteria</taxon>
        <taxon>Bacillati</taxon>
        <taxon>Actinomycetota</taxon>
        <taxon>Actinomycetes</taxon>
        <taxon>Streptosporangiales</taxon>
        <taxon>Nocardiopsidaceae</taxon>
        <taxon>Actinorugispora</taxon>
    </lineage>
</organism>